<accession>A0A8T8WZK3</accession>
<evidence type="ECO:0000313" key="1">
    <source>
        <dbReference type="EMBL" id="RAH80822.1"/>
    </source>
</evidence>
<keyword evidence="2" id="KW-1185">Reference proteome</keyword>
<sequence>MDVTIMPTDLNTSGAIFKSDDSESIRGAISGTIRWTPGSSRSAQQTSVMMCRFEKIGRTPEGDPGLRLKNTLVRSQLHQTSECYKACHAEVFWFDFKHIGLQGTLHVRTPPPHRDIRSRRRDGRMVWFATRYLSSVELRCFTRKEGTYRSQTIWGGLKLGFAQKRAI</sequence>
<name>A0A8T8WZK3_ASPJA</name>
<dbReference type="RefSeq" id="XP_025526716.1">
    <property type="nucleotide sequence ID" value="XM_025672284.1"/>
</dbReference>
<protein>
    <submittedName>
        <fullName evidence="1">Uncharacterized protein</fullName>
    </submittedName>
</protein>
<proteinExistence type="predicted"/>
<organism evidence="1 2">
    <name type="scientific">Aspergillus japonicus CBS 114.51</name>
    <dbReference type="NCBI Taxonomy" id="1448312"/>
    <lineage>
        <taxon>Eukaryota</taxon>
        <taxon>Fungi</taxon>
        <taxon>Dikarya</taxon>
        <taxon>Ascomycota</taxon>
        <taxon>Pezizomycotina</taxon>
        <taxon>Eurotiomycetes</taxon>
        <taxon>Eurotiomycetidae</taxon>
        <taxon>Eurotiales</taxon>
        <taxon>Aspergillaceae</taxon>
        <taxon>Aspergillus</taxon>
        <taxon>Aspergillus subgen. Circumdati</taxon>
    </lineage>
</organism>
<dbReference type="AlphaFoldDB" id="A0A8T8WZK3"/>
<evidence type="ECO:0000313" key="2">
    <source>
        <dbReference type="Proteomes" id="UP000249497"/>
    </source>
</evidence>
<dbReference type="GeneID" id="37175976"/>
<reference evidence="1 2" key="1">
    <citation type="submission" date="2018-02" db="EMBL/GenBank/DDBJ databases">
        <title>The genomes of Aspergillus section Nigri reveals drivers in fungal speciation.</title>
        <authorList>
            <consortium name="DOE Joint Genome Institute"/>
            <person name="Vesth T.C."/>
            <person name="Nybo J."/>
            <person name="Theobald S."/>
            <person name="Brandl J."/>
            <person name="Frisvad J.C."/>
            <person name="Nielsen K.F."/>
            <person name="Lyhne E.K."/>
            <person name="Kogle M.E."/>
            <person name="Kuo A."/>
            <person name="Riley R."/>
            <person name="Clum A."/>
            <person name="Nolan M."/>
            <person name="Lipzen A."/>
            <person name="Salamov A."/>
            <person name="Henrissat B."/>
            <person name="Wiebenga A."/>
            <person name="De vries R.P."/>
            <person name="Grigoriev I.V."/>
            <person name="Mortensen U.H."/>
            <person name="Andersen M.R."/>
            <person name="Baker S.E."/>
        </authorList>
    </citation>
    <scope>NUCLEOTIDE SEQUENCE [LARGE SCALE GENOMIC DNA]</scope>
    <source>
        <strain evidence="1 2">CBS 114.51</strain>
    </source>
</reference>
<dbReference type="Proteomes" id="UP000249497">
    <property type="component" value="Unassembled WGS sequence"/>
</dbReference>
<gene>
    <name evidence="1" type="ORF">BO86DRAFT_390014</name>
</gene>
<dbReference type="EMBL" id="KZ824800">
    <property type="protein sequence ID" value="RAH80822.1"/>
    <property type="molecule type" value="Genomic_DNA"/>
</dbReference>